<evidence type="ECO:0000256" key="1">
    <source>
        <dbReference type="ARBA" id="ARBA00004141"/>
    </source>
</evidence>
<keyword evidence="8" id="KW-1185">Reference proteome</keyword>
<evidence type="ECO:0000256" key="4">
    <source>
        <dbReference type="ARBA" id="ARBA00022989"/>
    </source>
</evidence>
<name>A0ABT0RH20_9SPHN</name>
<protein>
    <submittedName>
        <fullName evidence="7">Magnesium transporter CorA family protein</fullName>
    </submittedName>
</protein>
<dbReference type="EMBL" id="JAMGBC010000001">
    <property type="protein sequence ID" value="MCL6679561.1"/>
    <property type="molecule type" value="Genomic_DNA"/>
</dbReference>
<dbReference type="Proteomes" id="UP001165343">
    <property type="component" value="Unassembled WGS sequence"/>
</dbReference>
<dbReference type="InterPro" id="IPR045863">
    <property type="entry name" value="CorA_TM1_TM2"/>
</dbReference>
<evidence type="ECO:0000256" key="6">
    <source>
        <dbReference type="SAM" id="Phobius"/>
    </source>
</evidence>
<comment type="similarity">
    <text evidence="2">Belongs to the CorA metal ion transporter (MIT) (TC 1.A.35) family.</text>
</comment>
<comment type="subcellular location">
    <subcellularLocation>
        <location evidence="1">Membrane</location>
        <topology evidence="1">Multi-pass membrane protein</topology>
    </subcellularLocation>
</comment>
<evidence type="ECO:0000313" key="7">
    <source>
        <dbReference type="EMBL" id="MCL6679561.1"/>
    </source>
</evidence>
<evidence type="ECO:0000256" key="2">
    <source>
        <dbReference type="ARBA" id="ARBA00009765"/>
    </source>
</evidence>
<keyword evidence="5 6" id="KW-0472">Membrane</keyword>
<dbReference type="PANTHER" id="PTHR47685:SF1">
    <property type="entry name" value="MAGNESIUM TRANSPORT PROTEIN CORA"/>
    <property type="match status" value="1"/>
</dbReference>
<dbReference type="SUPFAM" id="SSF144083">
    <property type="entry name" value="Magnesium transport protein CorA, transmembrane region"/>
    <property type="match status" value="1"/>
</dbReference>
<dbReference type="Gene3D" id="3.30.460.20">
    <property type="entry name" value="CorA soluble domain-like"/>
    <property type="match status" value="1"/>
</dbReference>
<feature type="transmembrane region" description="Helical" evidence="6">
    <location>
        <begin position="306"/>
        <end position="326"/>
    </location>
</feature>
<evidence type="ECO:0000313" key="8">
    <source>
        <dbReference type="Proteomes" id="UP001165343"/>
    </source>
</evidence>
<feature type="transmembrane region" description="Helical" evidence="6">
    <location>
        <begin position="274"/>
        <end position="294"/>
    </location>
</feature>
<comment type="caution">
    <text evidence="7">The sequence shown here is derived from an EMBL/GenBank/DDBJ whole genome shotgun (WGS) entry which is preliminary data.</text>
</comment>
<proteinExistence type="inferred from homology"/>
<dbReference type="Gene3D" id="1.20.58.340">
    <property type="entry name" value="Magnesium transport protein CorA, transmembrane region"/>
    <property type="match status" value="1"/>
</dbReference>
<evidence type="ECO:0000256" key="5">
    <source>
        <dbReference type="ARBA" id="ARBA00023136"/>
    </source>
</evidence>
<dbReference type="CDD" id="cd12837">
    <property type="entry name" value="EcCorA-like_u1"/>
    <property type="match status" value="1"/>
</dbReference>
<reference evidence="7" key="1">
    <citation type="submission" date="2022-05" db="EMBL/GenBank/DDBJ databases">
        <authorList>
            <person name="Jo J.-H."/>
            <person name="Im W.-T."/>
        </authorList>
    </citation>
    <scope>NUCLEOTIDE SEQUENCE</scope>
    <source>
        <strain evidence="7">RG327</strain>
    </source>
</reference>
<keyword evidence="4 6" id="KW-1133">Transmembrane helix</keyword>
<organism evidence="7 8">
    <name type="scientific">Sphingomonas anseongensis</name>
    <dbReference type="NCBI Taxonomy" id="2908207"/>
    <lineage>
        <taxon>Bacteria</taxon>
        <taxon>Pseudomonadati</taxon>
        <taxon>Pseudomonadota</taxon>
        <taxon>Alphaproteobacteria</taxon>
        <taxon>Sphingomonadales</taxon>
        <taxon>Sphingomonadaceae</taxon>
        <taxon>Sphingomonas</taxon>
    </lineage>
</organism>
<accession>A0ABT0RH20</accession>
<dbReference type="InterPro" id="IPR050829">
    <property type="entry name" value="CorA_MIT"/>
</dbReference>
<dbReference type="Pfam" id="PF01544">
    <property type="entry name" value="CorA"/>
    <property type="match status" value="1"/>
</dbReference>
<dbReference type="RefSeq" id="WP_249868450.1">
    <property type="nucleotide sequence ID" value="NZ_JAMGBC010000001.1"/>
</dbReference>
<dbReference type="PANTHER" id="PTHR47685">
    <property type="entry name" value="MAGNESIUM TRANSPORT PROTEIN CORA"/>
    <property type="match status" value="1"/>
</dbReference>
<dbReference type="InterPro" id="IPR045861">
    <property type="entry name" value="CorA_cytoplasmic_dom"/>
</dbReference>
<sequence length="332" mass="37038">MRRSLRAMLRVYGPGCTGQLLDAAREKIPLRATWIDLEEPTRKEELLVERCLEMAVPTPEEMAEIEPSSRLYQRNGILYLTLSTLHGVEDGTPASSPIGFVLTADRLVTVRYVTPKPVRSFADHVRREPELAADAVTTLCGLLDAIIDRLADELERVGAEIEKVSSHIFSPTVDARRIPAERLTALLTRIGRTQMLLAKIRETETSTSRLLSFLSGSGRLRSRKCADAREHVESLAADTNSLGDHSIFLANHLYFLLDAAVGLISIEQNAAMKLFSWAALVFLPPTLIAGIYGMNFHYMPELSWRFGYPAAIVLIVAAAVLPIWYLKRRGWI</sequence>
<gene>
    <name evidence="7" type="ORF">LZ519_09585</name>
</gene>
<dbReference type="SUPFAM" id="SSF143865">
    <property type="entry name" value="CorA soluble domain-like"/>
    <property type="match status" value="1"/>
</dbReference>
<keyword evidence="3 6" id="KW-0812">Transmembrane</keyword>
<dbReference type="InterPro" id="IPR002523">
    <property type="entry name" value="MgTranspt_CorA/ZnTranspt_ZntB"/>
</dbReference>
<evidence type="ECO:0000256" key="3">
    <source>
        <dbReference type="ARBA" id="ARBA00022692"/>
    </source>
</evidence>